<dbReference type="EMBL" id="GBHO01023769">
    <property type="protein sequence ID" value="JAG19835.1"/>
    <property type="molecule type" value="Transcribed_RNA"/>
</dbReference>
<dbReference type="Pfam" id="PF00078">
    <property type="entry name" value="RVT_1"/>
    <property type="match status" value="1"/>
</dbReference>
<sequence>DVPEPTLTDIRRIVTSLKNNKAAGPDNIPAELVKHGGEALIRALHGLIGRIWKDEEIPKEWSLAIVVPVHKKGDKADCNNYRGISLLDIAYKVLSISIKERLQMLGEELLGEYQAGFRANRSTTDQIFKLRIELEKSYEQNVTLHHLFIDYLKAFDSISRSRMIKAITELGIPRKLVRLAEMTLRGSRCAVKVDGKIAEPFEVSCGVRQGDPISSVIFNLTLEYVVRKLEVNISGNIYHRSNQLLAFADDIVLTARSLRALEEAFSQLRSAAEEVGLQVNRDKTLYMKTSRDDANYPTSVKLDGCEFATTREFKYLGTILTSDNNSGKEIRARLVTGNRTYFALQDLLKSRM</sequence>
<feature type="non-terminal residue" evidence="2">
    <location>
        <position position="1"/>
    </location>
</feature>
<dbReference type="PANTHER" id="PTHR47027">
    <property type="entry name" value="REVERSE TRANSCRIPTASE DOMAIN-CONTAINING PROTEIN"/>
    <property type="match status" value="1"/>
</dbReference>
<dbReference type="GO" id="GO:0071897">
    <property type="term" value="P:DNA biosynthetic process"/>
    <property type="evidence" value="ECO:0007669"/>
    <property type="project" value="UniProtKB-ARBA"/>
</dbReference>
<reference evidence="2" key="2">
    <citation type="submission" date="2014-07" db="EMBL/GenBank/DDBJ databases">
        <authorList>
            <person name="Hull J."/>
        </authorList>
    </citation>
    <scope>NUCLEOTIDE SEQUENCE</scope>
</reference>
<organism evidence="2">
    <name type="scientific">Lygus hesperus</name>
    <name type="common">Western plant bug</name>
    <dbReference type="NCBI Taxonomy" id="30085"/>
    <lineage>
        <taxon>Eukaryota</taxon>
        <taxon>Metazoa</taxon>
        <taxon>Ecdysozoa</taxon>
        <taxon>Arthropoda</taxon>
        <taxon>Hexapoda</taxon>
        <taxon>Insecta</taxon>
        <taxon>Pterygota</taxon>
        <taxon>Neoptera</taxon>
        <taxon>Paraneoptera</taxon>
        <taxon>Hemiptera</taxon>
        <taxon>Heteroptera</taxon>
        <taxon>Panheteroptera</taxon>
        <taxon>Cimicomorpha</taxon>
        <taxon>Miridae</taxon>
        <taxon>Mirini</taxon>
        <taxon>Lygus</taxon>
    </lineage>
</organism>
<evidence type="ECO:0000313" key="2">
    <source>
        <dbReference type="EMBL" id="JAG19835.1"/>
    </source>
</evidence>
<feature type="non-terminal residue" evidence="2">
    <location>
        <position position="352"/>
    </location>
</feature>
<dbReference type="PANTHER" id="PTHR47027:SF20">
    <property type="entry name" value="REVERSE TRANSCRIPTASE-LIKE PROTEIN WITH RNA-DIRECTED DNA POLYMERASE DOMAIN"/>
    <property type="match status" value="1"/>
</dbReference>
<accession>A0A0A9XRX0</accession>
<feature type="domain" description="Reverse transcriptase" evidence="1">
    <location>
        <begin position="50"/>
        <end position="320"/>
    </location>
</feature>
<name>A0A0A9XRX0_LYGHE</name>
<gene>
    <name evidence="2" type="ORF">CM83_2669</name>
</gene>
<dbReference type="InterPro" id="IPR043128">
    <property type="entry name" value="Rev_trsase/Diguanyl_cyclase"/>
</dbReference>
<dbReference type="InterPro" id="IPR043502">
    <property type="entry name" value="DNA/RNA_pol_sf"/>
</dbReference>
<dbReference type="Gene3D" id="3.30.70.270">
    <property type="match status" value="1"/>
</dbReference>
<evidence type="ECO:0000259" key="1">
    <source>
        <dbReference type="PROSITE" id="PS50878"/>
    </source>
</evidence>
<dbReference type="SUPFAM" id="SSF56672">
    <property type="entry name" value="DNA/RNA polymerases"/>
    <property type="match status" value="1"/>
</dbReference>
<dbReference type="InterPro" id="IPR000477">
    <property type="entry name" value="RT_dom"/>
</dbReference>
<protein>
    <recommendedName>
        <fullName evidence="1">Reverse transcriptase domain-containing protein</fullName>
    </recommendedName>
</protein>
<dbReference type="AlphaFoldDB" id="A0A0A9XRX0"/>
<dbReference type="PROSITE" id="PS50878">
    <property type="entry name" value="RT_POL"/>
    <property type="match status" value="1"/>
</dbReference>
<proteinExistence type="predicted"/>
<dbReference type="CDD" id="cd01650">
    <property type="entry name" value="RT_nLTR_like"/>
    <property type="match status" value="1"/>
</dbReference>
<reference evidence="2" key="1">
    <citation type="journal article" date="2014" name="PLoS ONE">
        <title>Transcriptome-Based Identification of ABC Transporters in the Western Tarnished Plant Bug Lygus hesperus.</title>
        <authorList>
            <person name="Hull J.J."/>
            <person name="Chaney K."/>
            <person name="Geib S.M."/>
            <person name="Fabrick J.A."/>
            <person name="Brent C.S."/>
            <person name="Walsh D."/>
            <person name="Lavine L.C."/>
        </authorList>
    </citation>
    <scope>NUCLEOTIDE SEQUENCE</scope>
</reference>